<sequence>MCCIGWGTRSWISTMSVPSIDYQFGHLHISMSGSSASGLEHKLPCWRPG</sequence>
<evidence type="ECO:0000313" key="1">
    <source>
        <dbReference type="EMBL" id="CEK62631.1"/>
    </source>
</evidence>
<protein>
    <submittedName>
        <fullName evidence="1">Uncharacterized protein</fullName>
    </submittedName>
</protein>
<reference evidence="1" key="1">
    <citation type="submission" date="2014-12" db="EMBL/GenBank/DDBJ databases">
        <title>Insight into the proteome of Arion vulgaris.</title>
        <authorList>
            <person name="Aradska J."/>
            <person name="Bulat T."/>
            <person name="Smidak R."/>
            <person name="Sarate P."/>
            <person name="Gangsoo J."/>
            <person name="Sialana F."/>
            <person name="Bilban M."/>
            <person name="Lubec G."/>
        </authorList>
    </citation>
    <scope>NUCLEOTIDE SEQUENCE</scope>
    <source>
        <tissue evidence="1">Skin</tissue>
    </source>
</reference>
<organism evidence="1">
    <name type="scientific">Arion vulgaris</name>
    <dbReference type="NCBI Taxonomy" id="1028688"/>
    <lineage>
        <taxon>Eukaryota</taxon>
        <taxon>Metazoa</taxon>
        <taxon>Spiralia</taxon>
        <taxon>Lophotrochozoa</taxon>
        <taxon>Mollusca</taxon>
        <taxon>Gastropoda</taxon>
        <taxon>Heterobranchia</taxon>
        <taxon>Euthyneura</taxon>
        <taxon>Panpulmonata</taxon>
        <taxon>Eupulmonata</taxon>
        <taxon>Stylommatophora</taxon>
        <taxon>Helicina</taxon>
        <taxon>Arionoidea</taxon>
        <taxon>Arionidae</taxon>
        <taxon>Arion</taxon>
    </lineage>
</organism>
<name>A0A0B6Z406_9EUPU</name>
<feature type="non-terminal residue" evidence="1">
    <location>
        <position position="49"/>
    </location>
</feature>
<accession>A0A0B6Z406</accession>
<proteinExistence type="predicted"/>
<gene>
    <name evidence="1" type="primary">ORF45709</name>
</gene>
<dbReference type="AlphaFoldDB" id="A0A0B6Z406"/>
<dbReference type="EMBL" id="HACG01015766">
    <property type="protein sequence ID" value="CEK62631.1"/>
    <property type="molecule type" value="Transcribed_RNA"/>
</dbReference>